<feature type="signal peptide" evidence="2">
    <location>
        <begin position="1"/>
        <end position="20"/>
    </location>
</feature>
<sequence>MHHRLNCALALLALPLASCGGQPSSSSQSGESTEDSQPASSSSKEDSTQSSPVASEVQLFDDANFRTGLLLKSTSTTDAHVVKDLDYEGKAEPRDRTIWQMAQWWTPFDFQYAPYSYSDGYHIYQNESRTLKVNTDKGELGMQLNSWLEYQERFGGSRTSSSQTWSHFLIEQNFSQSVLLSELSSLRLSFDFQIKDVTLFDQEHYNPSMHAAQFIMYFTIRNLDFDNFFWFGVPLFDNRGNEGKPSYNIDQGFEGATNSLIYRMGQNDFLPNGVEVGKKYTVDVDLIPFLQDALITGSTATANPPLAGWDWNKCYIDYMNAGWELPGSFNIESTLSRLSLLAVR</sequence>
<accession>A0A9D1S3G9</accession>
<comment type="caution">
    <text evidence="3">The sequence shown here is derived from an EMBL/GenBank/DDBJ whole genome shotgun (WGS) entry which is preliminary data.</text>
</comment>
<gene>
    <name evidence="3" type="ORF">IAC52_02620</name>
</gene>
<reference evidence="3" key="2">
    <citation type="journal article" date="2021" name="PeerJ">
        <title>Extensive microbial diversity within the chicken gut microbiome revealed by metagenomics and culture.</title>
        <authorList>
            <person name="Gilroy R."/>
            <person name="Ravi A."/>
            <person name="Getino M."/>
            <person name="Pursley I."/>
            <person name="Horton D.L."/>
            <person name="Alikhan N.F."/>
            <person name="Baker D."/>
            <person name="Gharbi K."/>
            <person name="Hall N."/>
            <person name="Watson M."/>
            <person name="Adriaenssens E.M."/>
            <person name="Foster-Nyarko E."/>
            <person name="Jarju S."/>
            <person name="Secka A."/>
            <person name="Antonio M."/>
            <person name="Oren A."/>
            <person name="Chaudhuri R.R."/>
            <person name="La Ragione R."/>
            <person name="Hildebrand F."/>
            <person name="Pallen M.J."/>
        </authorList>
    </citation>
    <scope>NUCLEOTIDE SEQUENCE</scope>
    <source>
        <strain evidence="3">ChiGjej1B1-22543</strain>
    </source>
</reference>
<organism evidence="3 4">
    <name type="scientific">Candidatus Alloenteromonas pullicola</name>
    <dbReference type="NCBI Taxonomy" id="2840784"/>
    <lineage>
        <taxon>Bacteria</taxon>
        <taxon>Bacillati</taxon>
        <taxon>Bacillota</taxon>
        <taxon>Bacillota incertae sedis</taxon>
        <taxon>Candidatus Alloenteromonas</taxon>
    </lineage>
</organism>
<feature type="compositionally biased region" description="Low complexity" evidence="1">
    <location>
        <begin position="20"/>
        <end position="42"/>
    </location>
</feature>
<proteinExistence type="predicted"/>
<evidence type="ECO:0000313" key="4">
    <source>
        <dbReference type="Proteomes" id="UP000824070"/>
    </source>
</evidence>
<dbReference type="AlphaFoldDB" id="A0A9D1S3G9"/>
<feature type="region of interest" description="Disordered" evidence="1">
    <location>
        <begin position="20"/>
        <end position="55"/>
    </location>
</feature>
<name>A0A9D1S3G9_9FIRM</name>
<evidence type="ECO:0008006" key="5">
    <source>
        <dbReference type="Google" id="ProtNLM"/>
    </source>
</evidence>
<feature type="chain" id="PRO_5038450586" description="Lipoprotein" evidence="2">
    <location>
        <begin position="21"/>
        <end position="344"/>
    </location>
</feature>
<dbReference type="Proteomes" id="UP000824070">
    <property type="component" value="Unassembled WGS sequence"/>
</dbReference>
<evidence type="ECO:0000313" key="3">
    <source>
        <dbReference type="EMBL" id="HIU45173.1"/>
    </source>
</evidence>
<reference evidence="3" key="1">
    <citation type="submission" date="2020-10" db="EMBL/GenBank/DDBJ databases">
        <authorList>
            <person name="Gilroy R."/>
        </authorList>
    </citation>
    <scope>NUCLEOTIDE SEQUENCE</scope>
    <source>
        <strain evidence="3">ChiGjej1B1-22543</strain>
    </source>
</reference>
<evidence type="ECO:0000256" key="2">
    <source>
        <dbReference type="SAM" id="SignalP"/>
    </source>
</evidence>
<evidence type="ECO:0000256" key="1">
    <source>
        <dbReference type="SAM" id="MobiDB-lite"/>
    </source>
</evidence>
<protein>
    <recommendedName>
        <fullName evidence="5">Lipoprotein</fullName>
    </recommendedName>
</protein>
<keyword evidence="2" id="KW-0732">Signal</keyword>
<dbReference type="EMBL" id="DVMV01000018">
    <property type="protein sequence ID" value="HIU45173.1"/>
    <property type="molecule type" value="Genomic_DNA"/>
</dbReference>